<comment type="caution">
    <text evidence="5">The sequence shown here is derived from an EMBL/GenBank/DDBJ whole genome shotgun (WGS) entry which is preliminary data.</text>
</comment>
<reference evidence="6" key="1">
    <citation type="journal article" date="2019" name="Int. J. Syst. Evol. Microbiol.">
        <title>The Global Catalogue of Microorganisms (GCM) 10K type strain sequencing project: providing services to taxonomists for standard genome sequencing and annotation.</title>
        <authorList>
            <consortium name="The Broad Institute Genomics Platform"/>
            <consortium name="The Broad Institute Genome Sequencing Center for Infectious Disease"/>
            <person name="Wu L."/>
            <person name="Ma J."/>
        </authorList>
    </citation>
    <scope>NUCLEOTIDE SEQUENCE [LARGE SCALE GENOMIC DNA]</scope>
    <source>
        <strain evidence="6">NBRC 108723</strain>
    </source>
</reference>
<dbReference type="Gene3D" id="1.10.10.60">
    <property type="entry name" value="Homeodomain-like"/>
    <property type="match status" value="2"/>
</dbReference>
<keyword evidence="2" id="KW-0238">DNA-binding</keyword>
<evidence type="ECO:0000313" key="6">
    <source>
        <dbReference type="Proteomes" id="UP001157138"/>
    </source>
</evidence>
<keyword evidence="3" id="KW-0804">Transcription</keyword>
<dbReference type="PROSITE" id="PS00041">
    <property type="entry name" value="HTH_ARAC_FAMILY_1"/>
    <property type="match status" value="1"/>
</dbReference>
<dbReference type="InterPro" id="IPR009594">
    <property type="entry name" value="Tscrpt_reg_HTH_AraC_N"/>
</dbReference>
<dbReference type="EMBL" id="BSPW01000050">
    <property type="protein sequence ID" value="GLT18627.1"/>
    <property type="molecule type" value="Genomic_DNA"/>
</dbReference>
<dbReference type="InterPro" id="IPR018062">
    <property type="entry name" value="HTH_AraC-typ_CS"/>
</dbReference>
<dbReference type="SUPFAM" id="SSF46689">
    <property type="entry name" value="Homeodomain-like"/>
    <property type="match status" value="2"/>
</dbReference>
<organism evidence="5 6">
    <name type="scientific">Vibrio zhanjiangensis</name>
    <dbReference type="NCBI Taxonomy" id="1046128"/>
    <lineage>
        <taxon>Bacteria</taxon>
        <taxon>Pseudomonadati</taxon>
        <taxon>Pseudomonadota</taxon>
        <taxon>Gammaproteobacteria</taxon>
        <taxon>Vibrionales</taxon>
        <taxon>Vibrionaceae</taxon>
        <taxon>Vibrio</taxon>
    </lineage>
</organism>
<evidence type="ECO:0000256" key="2">
    <source>
        <dbReference type="ARBA" id="ARBA00023125"/>
    </source>
</evidence>
<accession>A0ABQ6F1N0</accession>
<dbReference type="Proteomes" id="UP001157138">
    <property type="component" value="Unassembled WGS sequence"/>
</dbReference>
<feature type="domain" description="HTH araC/xylS-type" evidence="4">
    <location>
        <begin position="196"/>
        <end position="294"/>
    </location>
</feature>
<dbReference type="SMART" id="SM00342">
    <property type="entry name" value="HTH_ARAC"/>
    <property type="match status" value="1"/>
</dbReference>
<evidence type="ECO:0000256" key="3">
    <source>
        <dbReference type="ARBA" id="ARBA00023163"/>
    </source>
</evidence>
<evidence type="ECO:0000313" key="5">
    <source>
        <dbReference type="EMBL" id="GLT18627.1"/>
    </source>
</evidence>
<keyword evidence="6" id="KW-1185">Reference proteome</keyword>
<dbReference type="Pfam" id="PF06719">
    <property type="entry name" value="AraC_N"/>
    <property type="match status" value="1"/>
</dbReference>
<evidence type="ECO:0000256" key="1">
    <source>
        <dbReference type="ARBA" id="ARBA00023015"/>
    </source>
</evidence>
<dbReference type="PANTHER" id="PTHR43436:SF1">
    <property type="entry name" value="TRANSCRIPTIONAL REGULATORY PROTEIN"/>
    <property type="match status" value="1"/>
</dbReference>
<dbReference type="PANTHER" id="PTHR43436">
    <property type="entry name" value="ARAC-FAMILY TRANSCRIPTIONAL REGULATOR"/>
    <property type="match status" value="1"/>
</dbReference>
<keyword evidence="1" id="KW-0805">Transcription regulation</keyword>
<sequence>MNLGQLMQKYADIHHLNDLEGAVQTELAGVWFYRSSYGNARQPFTYQSGVVILGQGHKNIYIGNESVTYGPNDYLVVGVPMPLECEAIPAKGKPLLGLSVDIDSQLLHNQVNTLESMGFKTQRSLVDSARGLTSVTMQSSMIDVCKRLMIALCDPVELAILGHSLKEEMTYRVLTSRKGHVLFDLAHHEGNYARVAKALSKVHQNYHEHLSVEKLAEEASMSVSAFHNAFRKVTLESPIQYIKKVRLNKARELIQLSGKRVNDAARLVGYNSVSQFSREYKRHFNHTPAESVNSKFDTSSRQG</sequence>
<protein>
    <submittedName>
        <fullName evidence="5">XRE family transcriptional regulator</fullName>
    </submittedName>
</protein>
<evidence type="ECO:0000259" key="4">
    <source>
        <dbReference type="PROSITE" id="PS01124"/>
    </source>
</evidence>
<proteinExistence type="predicted"/>
<dbReference type="InterPro" id="IPR018060">
    <property type="entry name" value="HTH_AraC"/>
</dbReference>
<name>A0ABQ6F1N0_9VIBR</name>
<gene>
    <name evidence="5" type="primary">yqhC</name>
    <name evidence="5" type="ORF">GCM10007938_24070</name>
</gene>
<dbReference type="InterPro" id="IPR009057">
    <property type="entry name" value="Homeodomain-like_sf"/>
</dbReference>
<dbReference type="PROSITE" id="PS01124">
    <property type="entry name" value="HTH_ARAC_FAMILY_2"/>
    <property type="match status" value="1"/>
</dbReference>
<dbReference type="RefSeq" id="WP_284192509.1">
    <property type="nucleotide sequence ID" value="NZ_BSPW01000050.1"/>
</dbReference>
<dbReference type="Pfam" id="PF12833">
    <property type="entry name" value="HTH_18"/>
    <property type="match status" value="1"/>
</dbReference>